<dbReference type="InterPro" id="IPR008942">
    <property type="entry name" value="ENTH_VHS"/>
</dbReference>
<dbReference type="GO" id="GO:0030276">
    <property type="term" value="F:clathrin binding"/>
    <property type="evidence" value="ECO:0007669"/>
    <property type="project" value="TreeGrafter"/>
</dbReference>
<name>A0A2C5YJZ5_9HYPO</name>
<dbReference type="GO" id="GO:0005829">
    <property type="term" value="C:cytosol"/>
    <property type="evidence" value="ECO:0007669"/>
    <property type="project" value="GOC"/>
</dbReference>
<feature type="compositionally biased region" description="Basic and acidic residues" evidence="1">
    <location>
        <begin position="258"/>
        <end position="279"/>
    </location>
</feature>
<feature type="compositionally biased region" description="Low complexity" evidence="1">
    <location>
        <begin position="351"/>
        <end position="364"/>
    </location>
</feature>
<dbReference type="STRING" id="1399860.A0A2C5YJZ5"/>
<dbReference type="PROSITE" id="PS50942">
    <property type="entry name" value="ENTH"/>
    <property type="match status" value="1"/>
</dbReference>
<feature type="domain" description="ENTH" evidence="2">
    <location>
        <begin position="27"/>
        <end position="160"/>
    </location>
</feature>
<dbReference type="GO" id="GO:0005768">
    <property type="term" value="C:endosome"/>
    <property type="evidence" value="ECO:0007669"/>
    <property type="project" value="TreeGrafter"/>
</dbReference>
<dbReference type="CDD" id="cd16992">
    <property type="entry name" value="ENTH_Ent3"/>
    <property type="match status" value="1"/>
</dbReference>
<evidence type="ECO:0000313" key="4">
    <source>
        <dbReference type="Proteomes" id="UP000226192"/>
    </source>
</evidence>
<dbReference type="Pfam" id="PF01417">
    <property type="entry name" value="ENTH"/>
    <property type="match status" value="1"/>
</dbReference>
<dbReference type="EMBL" id="NJET01000001">
    <property type="protein sequence ID" value="PHH67334.1"/>
    <property type="molecule type" value="Genomic_DNA"/>
</dbReference>
<feature type="compositionally biased region" description="Polar residues" evidence="1">
    <location>
        <begin position="463"/>
        <end position="478"/>
    </location>
</feature>
<protein>
    <recommendedName>
        <fullName evidence="2">ENTH domain-containing protein</fullName>
    </recommendedName>
</protein>
<feature type="compositionally biased region" description="Polar residues" evidence="1">
    <location>
        <begin position="326"/>
        <end position="350"/>
    </location>
</feature>
<feature type="region of interest" description="Disordered" evidence="1">
    <location>
        <begin position="426"/>
        <end position="525"/>
    </location>
</feature>
<dbReference type="GO" id="GO:0006897">
    <property type="term" value="P:endocytosis"/>
    <property type="evidence" value="ECO:0007669"/>
    <property type="project" value="TreeGrafter"/>
</dbReference>
<dbReference type="SMART" id="SM00273">
    <property type="entry name" value="ENTH"/>
    <property type="match status" value="1"/>
</dbReference>
<gene>
    <name evidence="3" type="ORF">CDD81_98</name>
</gene>
<feature type="compositionally biased region" description="Low complexity" evidence="1">
    <location>
        <begin position="495"/>
        <end position="525"/>
    </location>
</feature>
<evidence type="ECO:0000313" key="3">
    <source>
        <dbReference type="EMBL" id="PHH67334.1"/>
    </source>
</evidence>
<keyword evidence="4" id="KW-1185">Reference proteome</keyword>
<evidence type="ECO:0000256" key="1">
    <source>
        <dbReference type="SAM" id="MobiDB-lite"/>
    </source>
</evidence>
<dbReference type="GO" id="GO:0006895">
    <property type="term" value="P:Golgi to endosome transport"/>
    <property type="evidence" value="ECO:0007669"/>
    <property type="project" value="TreeGrafter"/>
</dbReference>
<dbReference type="Proteomes" id="UP000226192">
    <property type="component" value="Unassembled WGS sequence"/>
</dbReference>
<organism evidence="3 4">
    <name type="scientific">Ophiocordyceps australis</name>
    <dbReference type="NCBI Taxonomy" id="1399860"/>
    <lineage>
        <taxon>Eukaryota</taxon>
        <taxon>Fungi</taxon>
        <taxon>Dikarya</taxon>
        <taxon>Ascomycota</taxon>
        <taxon>Pezizomycotina</taxon>
        <taxon>Sordariomycetes</taxon>
        <taxon>Hypocreomycetidae</taxon>
        <taxon>Hypocreales</taxon>
        <taxon>Ophiocordycipitaceae</taxon>
        <taxon>Ophiocordyceps</taxon>
    </lineage>
</organism>
<dbReference type="PANTHER" id="PTHR12276">
    <property type="entry name" value="EPSIN/ENT-RELATED"/>
    <property type="match status" value="1"/>
</dbReference>
<dbReference type="Gene3D" id="1.25.40.90">
    <property type="match status" value="1"/>
</dbReference>
<evidence type="ECO:0000259" key="2">
    <source>
        <dbReference type="PROSITE" id="PS50942"/>
    </source>
</evidence>
<reference evidence="3 4" key="1">
    <citation type="submission" date="2017-06" db="EMBL/GenBank/DDBJ databases">
        <title>Ant-infecting Ophiocordyceps genomes reveal a high diversity of potential behavioral manipulation genes and a possible major role for enterotoxins.</title>
        <authorList>
            <person name="De Bekker C."/>
            <person name="Evans H.C."/>
            <person name="Brachmann A."/>
            <person name="Hughes D.P."/>
        </authorList>
    </citation>
    <scope>NUCLEOTIDE SEQUENCE [LARGE SCALE GENOMIC DNA]</scope>
    <source>
        <strain evidence="3 4">Map64</strain>
    </source>
</reference>
<dbReference type="GO" id="GO:0005543">
    <property type="term" value="F:phospholipid binding"/>
    <property type="evidence" value="ECO:0007669"/>
    <property type="project" value="TreeGrafter"/>
</dbReference>
<feature type="region of interest" description="Disordered" evidence="1">
    <location>
        <begin position="239"/>
        <end position="383"/>
    </location>
</feature>
<comment type="caution">
    <text evidence="3">The sequence shown here is derived from an EMBL/GenBank/DDBJ whole genome shotgun (WGS) entry which is preliminary data.</text>
</comment>
<dbReference type="AlphaFoldDB" id="A0A2C5YJZ5"/>
<accession>A0A2C5YJZ5</accession>
<proteinExistence type="predicted"/>
<dbReference type="FunFam" id="1.25.40.90:FF:000006">
    <property type="entry name" value="Clathrin interactor 1"/>
    <property type="match status" value="1"/>
</dbReference>
<feature type="compositionally biased region" description="Polar residues" evidence="1">
    <location>
        <begin position="439"/>
        <end position="451"/>
    </location>
</feature>
<feature type="compositionally biased region" description="Low complexity" evidence="1">
    <location>
        <begin position="426"/>
        <end position="438"/>
    </location>
</feature>
<dbReference type="PANTHER" id="PTHR12276:SF45">
    <property type="entry name" value="CLATHRIN INTERACTOR 1"/>
    <property type="match status" value="1"/>
</dbReference>
<dbReference type="GO" id="GO:0030125">
    <property type="term" value="C:clathrin vesicle coat"/>
    <property type="evidence" value="ECO:0007669"/>
    <property type="project" value="TreeGrafter"/>
</dbReference>
<dbReference type="InterPro" id="IPR013809">
    <property type="entry name" value="ENTH"/>
</dbReference>
<dbReference type="GO" id="GO:0005886">
    <property type="term" value="C:plasma membrane"/>
    <property type="evidence" value="ECO:0007669"/>
    <property type="project" value="TreeGrafter"/>
</dbReference>
<dbReference type="SUPFAM" id="SSF48464">
    <property type="entry name" value="ENTH/VHS domain"/>
    <property type="match status" value="1"/>
</dbReference>
<sequence>MDLNDLKNTVSNLTLYDIKAGFRKAQNAVMNYTEMEAKVREATNNEPWGSSTTLMQEIANGTFNYQTLNEIMPMIYRRFTEKSAEEWRQIYKALQLLEFLIKHGSERVIDDARGHITLLKMLRQFHYIDQNGKDQGINVRNRAKELAELLGDVDRIRSERKKARATKNKYTGVEGGMTFGGGFSGSSRYGGFGNESSGYGGSTASYGGYSGGVYGDGGGFGGQGSDFRDTSGRSDRFEEYDEFDEDDRPSASASKPSRRTERAGVKKTTGEVQKKKEPEVDLFSFDEPEQSSVTAPAPSHGSNLADLSGPSLGTAANDDDEFDDFQSATVHQPAPSNAFPTLTAMASSTTPFAAPQPLSAPQQAGLSQMMGAASKSPPASLMTAPQAANSAAFASLPVQSQPLKTTGLQPLGANYLNSVPASSSTAFSAMSSAPTMTSNKKPLSNSTSKSGASDDAFGALWSKASSGLKKTSTPSTAGTAMGQLAKEKSSAGIWGAPAASSTTLPAAGSATAPSGGGSASDDLLG</sequence>
<dbReference type="OrthoDB" id="4033880at2759"/>